<evidence type="ECO:0000256" key="3">
    <source>
        <dbReference type="ARBA" id="ARBA00022622"/>
    </source>
</evidence>
<dbReference type="FunFam" id="2.60.40.420:FF:000010">
    <property type="entry name" value="Early nodulin-like protein 1"/>
    <property type="match status" value="1"/>
</dbReference>
<comment type="similarity">
    <text evidence="9">Belongs to the early nodulin-like (ENODL) family.</text>
</comment>
<dbReference type="GO" id="GO:0098552">
    <property type="term" value="C:side of membrane"/>
    <property type="evidence" value="ECO:0007669"/>
    <property type="project" value="UniProtKB-KW"/>
</dbReference>
<dbReference type="GO" id="GO:0005886">
    <property type="term" value="C:plasma membrane"/>
    <property type="evidence" value="ECO:0007669"/>
    <property type="project" value="UniProtKB-SubCell"/>
</dbReference>
<dbReference type="Gene3D" id="2.60.40.420">
    <property type="entry name" value="Cupredoxins - blue copper proteins"/>
    <property type="match status" value="1"/>
</dbReference>
<dbReference type="Pfam" id="PF02298">
    <property type="entry name" value="Cu_bind_like"/>
    <property type="match status" value="1"/>
</dbReference>
<gene>
    <name evidence="14" type="ORF">ILEXP_LOCUS30321</name>
</gene>
<evidence type="ECO:0000256" key="2">
    <source>
        <dbReference type="ARBA" id="ARBA00022475"/>
    </source>
</evidence>
<feature type="signal peptide" evidence="12">
    <location>
        <begin position="1"/>
        <end position="32"/>
    </location>
</feature>
<dbReference type="CDD" id="cd11019">
    <property type="entry name" value="OsENODL1_like"/>
    <property type="match status" value="1"/>
</dbReference>
<evidence type="ECO:0000256" key="5">
    <source>
        <dbReference type="ARBA" id="ARBA00023136"/>
    </source>
</evidence>
<dbReference type="InterPro" id="IPR008972">
    <property type="entry name" value="Cupredoxin"/>
</dbReference>
<evidence type="ECO:0000256" key="9">
    <source>
        <dbReference type="ARBA" id="ARBA00035011"/>
    </source>
</evidence>
<keyword evidence="15" id="KW-1185">Reference proteome</keyword>
<dbReference type="InterPro" id="IPR041846">
    <property type="entry name" value="ENL_dom"/>
</dbReference>
<feature type="compositionally biased region" description="Low complexity" evidence="10">
    <location>
        <begin position="155"/>
        <end position="168"/>
    </location>
</feature>
<keyword evidence="7" id="KW-0325">Glycoprotein</keyword>
<evidence type="ECO:0000256" key="12">
    <source>
        <dbReference type="SAM" id="SignalP"/>
    </source>
</evidence>
<protein>
    <recommendedName>
        <fullName evidence="13">Phytocyanin domain-containing protein</fullName>
    </recommendedName>
</protein>
<keyword evidence="6" id="KW-1015">Disulfide bond</keyword>
<evidence type="ECO:0000256" key="7">
    <source>
        <dbReference type="ARBA" id="ARBA00023180"/>
    </source>
</evidence>
<feature type="chain" id="PRO_5044760071" description="Phytocyanin domain-containing protein" evidence="12">
    <location>
        <begin position="33"/>
        <end position="194"/>
    </location>
</feature>
<dbReference type="InterPro" id="IPR003245">
    <property type="entry name" value="Phytocyanin_dom"/>
</dbReference>
<dbReference type="SUPFAM" id="SSF49503">
    <property type="entry name" value="Cupredoxins"/>
    <property type="match status" value="1"/>
</dbReference>
<feature type="transmembrane region" description="Helical" evidence="11">
    <location>
        <begin position="171"/>
        <end position="192"/>
    </location>
</feature>
<accession>A0ABC8T337</accession>
<evidence type="ECO:0000256" key="1">
    <source>
        <dbReference type="ARBA" id="ARBA00004609"/>
    </source>
</evidence>
<keyword evidence="5 11" id="KW-0472">Membrane</keyword>
<feature type="domain" description="Phytocyanin" evidence="13">
    <location>
        <begin position="34"/>
        <end position="136"/>
    </location>
</feature>
<dbReference type="AlphaFoldDB" id="A0ABC8T337"/>
<keyword evidence="4 12" id="KW-0732">Signal</keyword>
<evidence type="ECO:0000313" key="14">
    <source>
        <dbReference type="EMBL" id="CAK9161518.1"/>
    </source>
</evidence>
<sequence length="194" mass="21301">MKNSNMASFLGHFCAVLLLIMVMATINTPVGASKEFEVGNGVGWRQPRVNETELYNHWAARRRFHVGDSLRFEYKNDSVLVVDKWGYYHCNTSNPISVFSDGNTVINLDRPGSIYFISGDPDHCNNGQRLVVEVITLHPISHTPHSIASPPQPYSAMSPGPSTHSSSGESVSVTMVSALMAHIATYVTLLLLSP</sequence>
<dbReference type="EMBL" id="CAUOFW020003691">
    <property type="protein sequence ID" value="CAK9161518.1"/>
    <property type="molecule type" value="Genomic_DNA"/>
</dbReference>
<evidence type="ECO:0000256" key="4">
    <source>
        <dbReference type="ARBA" id="ARBA00022729"/>
    </source>
</evidence>
<evidence type="ECO:0000256" key="8">
    <source>
        <dbReference type="ARBA" id="ARBA00023288"/>
    </source>
</evidence>
<feature type="region of interest" description="Disordered" evidence="10">
    <location>
        <begin position="146"/>
        <end position="168"/>
    </location>
</feature>
<comment type="subcellular location">
    <subcellularLocation>
        <location evidence="1">Cell membrane</location>
        <topology evidence="1">Lipid-anchor</topology>
        <topology evidence="1">GPI-anchor</topology>
    </subcellularLocation>
</comment>
<dbReference type="PANTHER" id="PTHR33021:SF234">
    <property type="entry name" value="EARLY NODULIN-LIKE PROTEIN 7"/>
    <property type="match status" value="1"/>
</dbReference>
<keyword evidence="8" id="KW-0449">Lipoprotein</keyword>
<proteinExistence type="inferred from homology"/>
<comment type="caution">
    <text evidence="14">The sequence shown here is derived from an EMBL/GenBank/DDBJ whole genome shotgun (WGS) entry which is preliminary data.</text>
</comment>
<evidence type="ECO:0000256" key="6">
    <source>
        <dbReference type="ARBA" id="ARBA00023157"/>
    </source>
</evidence>
<keyword evidence="3" id="KW-0336">GPI-anchor</keyword>
<keyword evidence="11" id="KW-0812">Transmembrane</keyword>
<keyword evidence="11" id="KW-1133">Transmembrane helix</keyword>
<keyword evidence="2" id="KW-1003">Cell membrane</keyword>
<evidence type="ECO:0000256" key="10">
    <source>
        <dbReference type="SAM" id="MobiDB-lite"/>
    </source>
</evidence>
<dbReference type="InterPro" id="IPR039391">
    <property type="entry name" value="Phytocyanin-like"/>
</dbReference>
<name>A0ABC8T337_9AQUA</name>
<evidence type="ECO:0000313" key="15">
    <source>
        <dbReference type="Proteomes" id="UP001642360"/>
    </source>
</evidence>
<evidence type="ECO:0000259" key="13">
    <source>
        <dbReference type="PROSITE" id="PS51485"/>
    </source>
</evidence>
<evidence type="ECO:0000256" key="11">
    <source>
        <dbReference type="SAM" id="Phobius"/>
    </source>
</evidence>
<reference evidence="14 15" key="1">
    <citation type="submission" date="2024-02" db="EMBL/GenBank/DDBJ databases">
        <authorList>
            <person name="Vignale AGUSTIN F."/>
            <person name="Sosa J E."/>
            <person name="Modenutti C."/>
        </authorList>
    </citation>
    <scope>NUCLEOTIDE SEQUENCE [LARGE SCALE GENOMIC DNA]</scope>
</reference>
<dbReference type="Proteomes" id="UP001642360">
    <property type="component" value="Unassembled WGS sequence"/>
</dbReference>
<dbReference type="PANTHER" id="PTHR33021">
    <property type="entry name" value="BLUE COPPER PROTEIN"/>
    <property type="match status" value="1"/>
</dbReference>
<organism evidence="14 15">
    <name type="scientific">Ilex paraguariensis</name>
    <name type="common">yerba mate</name>
    <dbReference type="NCBI Taxonomy" id="185542"/>
    <lineage>
        <taxon>Eukaryota</taxon>
        <taxon>Viridiplantae</taxon>
        <taxon>Streptophyta</taxon>
        <taxon>Embryophyta</taxon>
        <taxon>Tracheophyta</taxon>
        <taxon>Spermatophyta</taxon>
        <taxon>Magnoliopsida</taxon>
        <taxon>eudicotyledons</taxon>
        <taxon>Gunneridae</taxon>
        <taxon>Pentapetalae</taxon>
        <taxon>asterids</taxon>
        <taxon>campanulids</taxon>
        <taxon>Aquifoliales</taxon>
        <taxon>Aquifoliaceae</taxon>
        <taxon>Ilex</taxon>
    </lineage>
</organism>
<dbReference type="PROSITE" id="PS51485">
    <property type="entry name" value="PHYTOCYANIN"/>
    <property type="match status" value="1"/>
</dbReference>